<name>A0A936NB19_9ACTN</name>
<evidence type="ECO:0008006" key="3">
    <source>
        <dbReference type="Google" id="ProtNLM"/>
    </source>
</evidence>
<reference evidence="1 2" key="1">
    <citation type="submission" date="2020-10" db="EMBL/GenBank/DDBJ databases">
        <title>Connecting structure to function with the recovery of over 1000 high-quality activated sludge metagenome-assembled genomes encoding full-length rRNA genes using long-read sequencing.</title>
        <authorList>
            <person name="Singleton C.M."/>
            <person name="Petriglieri F."/>
            <person name="Kristensen J.M."/>
            <person name="Kirkegaard R.H."/>
            <person name="Michaelsen T.Y."/>
            <person name="Andersen M.H."/>
            <person name="Karst S.M."/>
            <person name="Dueholm M.S."/>
            <person name="Nielsen P.H."/>
            <person name="Albertsen M."/>
        </authorList>
    </citation>
    <scope>NUCLEOTIDE SEQUENCE [LARGE SCALE GENOMIC DNA]</scope>
    <source>
        <strain evidence="1">Lyne_18-Q3-R50-59_MAXAC.006</strain>
    </source>
</reference>
<accession>A0A936NB19</accession>
<evidence type="ECO:0000313" key="2">
    <source>
        <dbReference type="Proteomes" id="UP000727993"/>
    </source>
</evidence>
<evidence type="ECO:0000313" key="1">
    <source>
        <dbReference type="EMBL" id="MBK9297005.1"/>
    </source>
</evidence>
<gene>
    <name evidence="1" type="ORF">IPN02_09240</name>
</gene>
<dbReference type="EMBL" id="JADJZA010000006">
    <property type="protein sequence ID" value="MBK9297005.1"/>
    <property type="molecule type" value="Genomic_DNA"/>
</dbReference>
<organism evidence="1 2">
    <name type="scientific">Candidatus Neomicrothrix subdominans</name>
    <dbReference type="NCBI Taxonomy" id="2954438"/>
    <lineage>
        <taxon>Bacteria</taxon>
        <taxon>Bacillati</taxon>
        <taxon>Actinomycetota</taxon>
        <taxon>Acidimicrobiia</taxon>
        <taxon>Acidimicrobiales</taxon>
        <taxon>Microthrixaceae</taxon>
        <taxon>Candidatus Neomicrothrix</taxon>
    </lineage>
</organism>
<proteinExistence type="predicted"/>
<sequence>MTPAVARSSTTIKLSTETRDRIRALDGDTYEETIVEALDALEDAQFWAQAEAAAAWEASLPEEERRRLRAETDAIDAAFDGIG</sequence>
<dbReference type="AlphaFoldDB" id="A0A936NB19"/>
<dbReference type="Proteomes" id="UP000727993">
    <property type="component" value="Unassembled WGS sequence"/>
</dbReference>
<comment type="caution">
    <text evidence="1">The sequence shown here is derived from an EMBL/GenBank/DDBJ whole genome shotgun (WGS) entry which is preliminary data.</text>
</comment>
<protein>
    <recommendedName>
        <fullName evidence="3">Antitoxin</fullName>
    </recommendedName>
</protein>